<sequence>HPEDGRSRDGSWRRTGHRRIEGWQMGRSGQRHECGLHQNGKAPVSSPGFEVQLLGGAGQHVESGELRLQPLPVRRDRGQSCVPLTHRSERVPQDIPKCGVAA</sequence>
<dbReference type="AlphaFoldDB" id="A0A812VFD6"/>
<feature type="region of interest" description="Disordered" evidence="1">
    <location>
        <begin position="1"/>
        <end position="43"/>
    </location>
</feature>
<name>A0A812VFD6_SYMPI</name>
<reference evidence="2" key="1">
    <citation type="submission" date="2021-02" db="EMBL/GenBank/DDBJ databases">
        <authorList>
            <person name="Dougan E. K."/>
            <person name="Rhodes N."/>
            <person name="Thang M."/>
            <person name="Chan C."/>
        </authorList>
    </citation>
    <scope>NUCLEOTIDE SEQUENCE</scope>
</reference>
<comment type="caution">
    <text evidence="2">The sequence shown here is derived from an EMBL/GenBank/DDBJ whole genome shotgun (WGS) entry which is preliminary data.</text>
</comment>
<dbReference type="Proteomes" id="UP000649617">
    <property type="component" value="Unassembled WGS sequence"/>
</dbReference>
<gene>
    <name evidence="2" type="ORF">SPIL2461_LOCUS16636</name>
</gene>
<accession>A0A812VFD6</accession>
<organism evidence="2 3">
    <name type="scientific">Symbiodinium pilosum</name>
    <name type="common">Dinoflagellate</name>
    <dbReference type="NCBI Taxonomy" id="2952"/>
    <lineage>
        <taxon>Eukaryota</taxon>
        <taxon>Sar</taxon>
        <taxon>Alveolata</taxon>
        <taxon>Dinophyceae</taxon>
        <taxon>Suessiales</taxon>
        <taxon>Symbiodiniaceae</taxon>
        <taxon>Symbiodinium</taxon>
    </lineage>
</organism>
<keyword evidence="3" id="KW-1185">Reference proteome</keyword>
<protein>
    <submittedName>
        <fullName evidence="2">Uncharacterized protein</fullName>
    </submittedName>
</protein>
<dbReference type="EMBL" id="CAJNIZ010042699">
    <property type="protein sequence ID" value="CAE7632937.1"/>
    <property type="molecule type" value="Genomic_DNA"/>
</dbReference>
<feature type="non-terminal residue" evidence="2">
    <location>
        <position position="102"/>
    </location>
</feature>
<evidence type="ECO:0000313" key="2">
    <source>
        <dbReference type="EMBL" id="CAE7632937.1"/>
    </source>
</evidence>
<evidence type="ECO:0000313" key="3">
    <source>
        <dbReference type="Proteomes" id="UP000649617"/>
    </source>
</evidence>
<feature type="compositionally biased region" description="Basic and acidic residues" evidence="1">
    <location>
        <begin position="1"/>
        <end position="12"/>
    </location>
</feature>
<feature type="non-terminal residue" evidence="2">
    <location>
        <position position="1"/>
    </location>
</feature>
<proteinExistence type="predicted"/>
<evidence type="ECO:0000256" key="1">
    <source>
        <dbReference type="SAM" id="MobiDB-lite"/>
    </source>
</evidence>